<dbReference type="InterPro" id="IPR004154">
    <property type="entry name" value="Anticodon-bd"/>
</dbReference>
<proteinExistence type="inferred from homology"/>
<dbReference type="EC" id="6.1.1.21" evidence="2"/>
<dbReference type="FunFam" id="3.40.50.800:FF:000007">
    <property type="entry name" value="Histidine--tRNA ligase"/>
    <property type="match status" value="1"/>
</dbReference>
<keyword evidence="3" id="KW-0963">Cytoplasm</keyword>
<sequence>MAFLEQHKEKLDEDCKRRMYTNPLRVLDSKNPEVQALLNDAPALGDYLDEESREHFAGLCKLLESAGIAYTVNQRLVRGLDYYNRTVFEWVTNSLGSQGTVCAGGRYDGLVEQLGGRATPAVGFAMGLERLVLLVQAVNPEFKADPVVDIYLVASGADTQSAAMALAERLRDELPGVKLMTNHGGGNFKKQFARADKWGARVAVVLGESEVANGTAVVKDLRSGEQTAVAQDSVAAHLRTLLG</sequence>
<evidence type="ECO:0000256" key="4">
    <source>
        <dbReference type="ARBA" id="ARBA00022598"/>
    </source>
</evidence>
<dbReference type="Gene3D" id="3.40.50.800">
    <property type="entry name" value="Anticodon-binding domain"/>
    <property type="match status" value="1"/>
</dbReference>
<evidence type="ECO:0000256" key="10">
    <source>
        <dbReference type="ARBA" id="ARBA00047639"/>
    </source>
</evidence>
<gene>
    <name evidence="13" type="primary">hisS_1</name>
    <name evidence="13" type="ORF">NCTC11112_07220</name>
</gene>
<dbReference type="GO" id="GO:0006427">
    <property type="term" value="P:histidyl-tRNA aminoacylation"/>
    <property type="evidence" value="ECO:0007669"/>
    <property type="project" value="TreeGrafter"/>
</dbReference>
<dbReference type="CDD" id="cd00859">
    <property type="entry name" value="HisRS_anticodon"/>
    <property type="match status" value="1"/>
</dbReference>
<feature type="domain" description="Class II Histidinyl-tRNA synthetase (HisRS)-like catalytic core" evidence="12">
    <location>
        <begin position="24"/>
        <end position="131"/>
    </location>
</feature>
<evidence type="ECO:0000256" key="3">
    <source>
        <dbReference type="ARBA" id="ARBA00022490"/>
    </source>
</evidence>
<dbReference type="EMBL" id="UGAW01000002">
    <property type="protein sequence ID" value="STI47993.1"/>
    <property type="molecule type" value="Genomic_DNA"/>
</dbReference>
<evidence type="ECO:0000256" key="1">
    <source>
        <dbReference type="ARBA" id="ARBA00008226"/>
    </source>
</evidence>
<evidence type="ECO:0000259" key="12">
    <source>
        <dbReference type="Pfam" id="PF13393"/>
    </source>
</evidence>
<keyword evidence="6" id="KW-0067">ATP-binding</keyword>
<dbReference type="GO" id="GO:0005737">
    <property type="term" value="C:cytoplasm"/>
    <property type="evidence" value="ECO:0007669"/>
    <property type="project" value="InterPro"/>
</dbReference>
<dbReference type="Proteomes" id="UP000254817">
    <property type="component" value="Unassembled WGS sequence"/>
</dbReference>
<dbReference type="PANTHER" id="PTHR43707">
    <property type="entry name" value="HISTIDYL-TRNA SYNTHETASE"/>
    <property type="match status" value="1"/>
</dbReference>
<evidence type="ECO:0000259" key="11">
    <source>
        <dbReference type="Pfam" id="PF03129"/>
    </source>
</evidence>
<evidence type="ECO:0000256" key="2">
    <source>
        <dbReference type="ARBA" id="ARBA00012815"/>
    </source>
</evidence>
<organism evidence="13 14">
    <name type="scientific">Escherichia coli</name>
    <dbReference type="NCBI Taxonomy" id="562"/>
    <lineage>
        <taxon>Bacteria</taxon>
        <taxon>Pseudomonadati</taxon>
        <taxon>Pseudomonadota</taxon>
        <taxon>Gammaproteobacteria</taxon>
        <taxon>Enterobacterales</taxon>
        <taxon>Enterobacteriaceae</taxon>
        <taxon>Escherichia</taxon>
    </lineage>
</organism>
<dbReference type="Pfam" id="PF13393">
    <property type="entry name" value="tRNA-synt_His"/>
    <property type="match status" value="1"/>
</dbReference>
<comment type="similarity">
    <text evidence="1">Belongs to the class-II aminoacyl-tRNA synthetase family.</text>
</comment>
<evidence type="ECO:0000256" key="7">
    <source>
        <dbReference type="ARBA" id="ARBA00022917"/>
    </source>
</evidence>
<reference evidence="13 14" key="1">
    <citation type="submission" date="2018-06" db="EMBL/GenBank/DDBJ databases">
        <authorList>
            <consortium name="Pathogen Informatics"/>
            <person name="Doyle S."/>
        </authorList>
    </citation>
    <scope>NUCLEOTIDE SEQUENCE [LARGE SCALE GENOMIC DNA]</scope>
    <source>
        <strain evidence="13 14">NCTC11112</strain>
    </source>
</reference>
<dbReference type="GO" id="GO:0004821">
    <property type="term" value="F:histidine-tRNA ligase activity"/>
    <property type="evidence" value="ECO:0007669"/>
    <property type="project" value="UniProtKB-EC"/>
</dbReference>
<evidence type="ECO:0000256" key="8">
    <source>
        <dbReference type="ARBA" id="ARBA00023146"/>
    </source>
</evidence>
<name>A0A376SD67_ECOLX</name>
<dbReference type="InterPro" id="IPR033656">
    <property type="entry name" value="HisRS_anticodon"/>
</dbReference>
<evidence type="ECO:0000256" key="9">
    <source>
        <dbReference type="ARBA" id="ARBA00030619"/>
    </source>
</evidence>
<comment type="catalytic activity">
    <reaction evidence="10">
        <text>tRNA(His) + L-histidine + ATP = L-histidyl-tRNA(His) + AMP + diphosphate + H(+)</text>
        <dbReference type="Rhea" id="RHEA:17313"/>
        <dbReference type="Rhea" id="RHEA-COMP:9665"/>
        <dbReference type="Rhea" id="RHEA-COMP:9689"/>
        <dbReference type="ChEBI" id="CHEBI:15378"/>
        <dbReference type="ChEBI" id="CHEBI:30616"/>
        <dbReference type="ChEBI" id="CHEBI:33019"/>
        <dbReference type="ChEBI" id="CHEBI:57595"/>
        <dbReference type="ChEBI" id="CHEBI:78442"/>
        <dbReference type="ChEBI" id="CHEBI:78527"/>
        <dbReference type="ChEBI" id="CHEBI:456215"/>
        <dbReference type="EC" id="6.1.1.21"/>
    </reaction>
</comment>
<protein>
    <recommendedName>
        <fullName evidence="2">histidine--tRNA ligase</fullName>
        <ecNumber evidence="2">6.1.1.21</ecNumber>
    </recommendedName>
    <alternativeName>
        <fullName evidence="9">Histidyl-tRNA synthetase</fullName>
    </alternativeName>
</protein>
<dbReference type="PANTHER" id="PTHR43707:SF1">
    <property type="entry name" value="HISTIDINE--TRNA LIGASE, MITOCHONDRIAL-RELATED"/>
    <property type="match status" value="1"/>
</dbReference>
<evidence type="ECO:0000256" key="5">
    <source>
        <dbReference type="ARBA" id="ARBA00022741"/>
    </source>
</evidence>
<dbReference type="AlphaFoldDB" id="A0A376SD67"/>
<evidence type="ECO:0000313" key="14">
    <source>
        <dbReference type="Proteomes" id="UP000254817"/>
    </source>
</evidence>
<dbReference type="InterPro" id="IPR041715">
    <property type="entry name" value="HisRS-like_core"/>
</dbReference>
<accession>A0A376SD67</accession>
<dbReference type="InterPro" id="IPR036621">
    <property type="entry name" value="Anticodon-bd_dom_sf"/>
</dbReference>
<evidence type="ECO:0000313" key="13">
    <source>
        <dbReference type="EMBL" id="STI47993.1"/>
    </source>
</evidence>
<dbReference type="InterPro" id="IPR004516">
    <property type="entry name" value="HisRS/HisZ"/>
</dbReference>
<dbReference type="Pfam" id="PF03129">
    <property type="entry name" value="HGTP_anticodon"/>
    <property type="match status" value="1"/>
</dbReference>
<dbReference type="Gene3D" id="3.30.930.10">
    <property type="entry name" value="Bira Bifunctional Protein, Domain 2"/>
    <property type="match status" value="1"/>
</dbReference>
<dbReference type="SUPFAM" id="SSF52954">
    <property type="entry name" value="Class II aaRS ABD-related"/>
    <property type="match status" value="1"/>
</dbReference>
<keyword evidence="7" id="KW-0648">Protein biosynthesis</keyword>
<keyword evidence="8 13" id="KW-0030">Aminoacyl-tRNA synthetase</keyword>
<evidence type="ECO:0000256" key="6">
    <source>
        <dbReference type="ARBA" id="ARBA00022840"/>
    </source>
</evidence>
<dbReference type="SUPFAM" id="SSF55681">
    <property type="entry name" value="Class II aaRS and biotin synthetases"/>
    <property type="match status" value="1"/>
</dbReference>
<keyword evidence="4 13" id="KW-0436">Ligase</keyword>
<keyword evidence="5" id="KW-0547">Nucleotide-binding</keyword>
<dbReference type="GO" id="GO:0005524">
    <property type="term" value="F:ATP binding"/>
    <property type="evidence" value="ECO:0007669"/>
    <property type="project" value="UniProtKB-KW"/>
</dbReference>
<feature type="domain" description="Anticodon-binding" evidence="11">
    <location>
        <begin position="155"/>
        <end position="239"/>
    </location>
</feature>
<dbReference type="InterPro" id="IPR045864">
    <property type="entry name" value="aa-tRNA-synth_II/BPL/LPL"/>
</dbReference>